<evidence type="ECO:0000313" key="3">
    <source>
        <dbReference type="Proteomes" id="UP001165160"/>
    </source>
</evidence>
<dbReference type="Proteomes" id="UP001165160">
    <property type="component" value="Unassembled WGS sequence"/>
</dbReference>
<name>A0A9W7BKS4_9STRA</name>
<keyword evidence="1" id="KW-0472">Membrane</keyword>
<accession>A0A9W7BKS4</accession>
<keyword evidence="3" id="KW-1185">Reference proteome</keyword>
<evidence type="ECO:0000313" key="2">
    <source>
        <dbReference type="EMBL" id="GMH92232.1"/>
    </source>
</evidence>
<evidence type="ECO:0000256" key="1">
    <source>
        <dbReference type="SAM" id="Phobius"/>
    </source>
</evidence>
<feature type="transmembrane region" description="Helical" evidence="1">
    <location>
        <begin position="67"/>
        <end position="89"/>
    </location>
</feature>
<dbReference type="AlphaFoldDB" id="A0A9W7BKS4"/>
<keyword evidence="1" id="KW-1133">Transmembrane helix</keyword>
<feature type="transmembrane region" description="Helical" evidence="1">
    <location>
        <begin position="131"/>
        <end position="149"/>
    </location>
</feature>
<dbReference type="EMBL" id="BRXX01000126">
    <property type="protein sequence ID" value="GMH92232.1"/>
    <property type="molecule type" value="Genomic_DNA"/>
</dbReference>
<proteinExistence type="predicted"/>
<reference evidence="3" key="1">
    <citation type="journal article" date="2023" name="Commun. Biol.">
        <title>Genome analysis of Parmales, the sister group of diatoms, reveals the evolutionary specialization of diatoms from phago-mixotrophs to photoautotrophs.</title>
        <authorList>
            <person name="Ban H."/>
            <person name="Sato S."/>
            <person name="Yoshikawa S."/>
            <person name="Yamada K."/>
            <person name="Nakamura Y."/>
            <person name="Ichinomiya M."/>
            <person name="Sato N."/>
            <person name="Blanc-Mathieu R."/>
            <person name="Endo H."/>
            <person name="Kuwata A."/>
            <person name="Ogata H."/>
        </authorList>
    </citation>
    <scope>NUCLEOTIDE SEQUENCE [LARGE SCALE GENOMIC DNA]</scope>
    <source>
        <strain evidence="3">NIES 3699</strain>
    </source>
</reference>
<feature type="transmembrane region" description="Helical" evidence="1">
    <location>
        <begin position="161"/>
        <end position="180"/>
    </location>
</feature>
<gene>
    <name evidence="2" type="ORF">TrVE_jg7527</name>
</gene>
<feature type="transmembrane region" description="Helical" evidence="1">
    <location>
        <begin position="229"/>
        <end position="247"/>
    </location>
</feature>
<feature type="transmembrane region" description="Helical" evidence="1">
    <location>
        <begin position="12"/>
        <end position="35"/>
    </location>
</feature>
<organism evidence="2 3">
    <name type="scientific">Triparma verrucosa</name>
    <dbReference type="NCBI Taxonomy" id="1606542"/>
    <lineage>
        <taxon>Eukaryota</taxon>
        <taxon>Sar</taxon>
        <taxon>Stramenopiles</taxon>
        <taxon>Ochrophyta</taxon>
        <taxon>Bolidophyceae</taxon>
        <taxon>Parmales</taxon>
        <taxon>Triparmaceae</taxon>
        <taxon>Triparma</taxon>
    </lineage>
</organism>
<sequence length="303" mass="34578">MDQYIRSYANSYSNIAFVITATVILSFGVEDYIFFNHGRSDDVPKDTDMDYSSKFPPNLILGGSGPVILLFVLVASGGLFWAGYGAFVFHAGMTEKGGKWDICSVYTLVWLSLPYATVNHFHCLKWKFPKTIIFIVSVSTVVLAFWYPFKFIFEESRDHNTLVPQFAGVNFLLLFSNYVVGYVSRQVRLRKFTDLWLIIVSAGLMYLAKESRDKDTEWCESPDAFFQGHAVWHSSMAIGVMFFYLFMRQERPWIERRGEEGGGEWMERVEEGKGGDYVKGRTSSSGSENLNLELSNNINNTML</sequence>
<comment type="caution">
    <text evidence="2">The sequence shown here is derived from an EMBL/GenBank/DDBJ whole genome shotgun (WGS) entry which is preliminary data.</text>
</comment>
<keyword evidence="1" id="KW-0812">Transmembrane</keyword>
<evidence type="ECO:0008006" key="4">
    <source>
        <dbReference type="Google" id="ProtNLM"/>
    </source>
</evidence>
<protein>
    <recommendedName>
        <fullName evidence="4">Ceramidase</fullName>
    </recommendedName>
</protein>